<dbReference type="RefSeq" id="XP_024727884.1">
    <property type="nucleotide sequence ID" value="XM_024888143.1"/>
</dbReference>
<evidence type="ECO:0000259" key="1">
    <source>
        <dbReference type="Pfam" id="PF03184"/>
    </source>
</evidence>
<evidence type="ECO:0000313" key="3">
    <source>
        <dbReference type="Proteomes" id="UP000235371"/>
    </source>
</evidence>
<protein>
    <recommendedName>
        <fullName evidence="1">DDE-1 domain-containing protein</fullName>
    </recommendedName>
</protein>
<sequence>MDEKGVRICMPAGEEVVVPIGIKEIYIGIPENRISLTIIKCISADGKAIPPVVIVPGIMIMVSWFHENMTGHEVITVSPTGYTNEGIYMVWLDHFIKHNNCGPDKEWHILLINGATCH</sequence>
<feature type="domain" description="DDE-1" evidence="1">
    <location>
        <begin position="37"/>
        <end position="118"/>
    </location>
</feature>
<organism evidence="2 3">
    <name type="scientific">Hyaloscypha bicolor E</name>
    <dbReference type="NCBI Taxonomy" id="1095630"/>
    <lineage>
        <taxon>Eukaryota</taxon>
        <taxon>Fungi</taxon>
        <taxon>Dikarya</taxon>
        <taxon>Ascomycota</taxon>
        <taxon>Pezizomycotina</taxon>
        <taxon>Leotiomycetes</taxon>
        <taxon>Helotiales</taxon>
        <taxon>Hyaloscyphaceae</taxon>
        <taxon>Hyaloscypha</taxon>
        <taxon>Hyaloscypha bicolor</taxon>
    </lineage>
</organism>
<dbReference type="GO" id="GO:0003676">
    <property type="term" value="F:nucleic acid binding"/>
    <property type="evidence" value="ECO:0007669"/>
    <property type="project" value="InterPro"/>
</dbReference>
<evidence type="ECO:0000313" key="2">
    <source>
        <dbReference type="EMBL" id="PMD50980.1"/>
    </source>
</evidence>
<keyword evidence="3" id="KW-1185">Reference proteome</keyword>
<proteinExistence type="predicted"/>
<dbReference type="AlphaFoldDB" id="A0A2J6SJS0"/>
<reference evidence="2 3" key="1">
    <citation type="submission" date="2016-04" db="EMBL/GenBank/DDBJ databases">
        <title>A degradative enzymes factory behind the ericoid mycorrhizal symbiosis.</title>
        <authorList>
            <consortium name="DOE Joint Genome Institute"/>
            <person name="Martino E."/>
            <person name="Morin E."/>
            <person name="Grelet G."/>
            <person name="Kuo A."/>
            <person name="Kohler A."/>
            <person name="Daghino S."/>
            <person name="Barry K."/>
            <person name="Choi C."/>
            <person name="Cichocki N."/>
            <person name="Clum A."/>
            <person name="Copeland A."/>
            <person name="Hainaut M."/>
            <person name="Haridas S."/>
            <person name="Labutti K."/>
            <person name="Lindquist E."/>
            <person name="Lipzen A."/>
            <person name="Khouja H.-R."/>
            <person name="Murat C."/>
            <person name="Ohm R."/>
            <person name="Olson A."/>
            <person name="Spatafora J."/>
            <person name="Veneault-Fourrey C."/>
            <person name="Henrissat B."/>
            <person name="Grigoriev I."/>
            <person name="Martin F."/>
            <person name="Perotto S."/>
        </authorList>
    </citation>
    <scope>NUCLEOTIDE SEQUENCE [LARGE SCALE GENOMIC DNA]</scope>
    <source>
        <strain evidence="2 3">E</strain>
    </source>
</reference>
<dbReference type="Proteomes" id="UP000235371">
    <property type="component" value="Unassembled WGS sequence"/>
</dbReference>
<dbReference type="GeneID" id="36596219"/>
<dbReference type="EMBL" id="KZ613912">
    <property type="protein sequence ID" value="PMD50980.1"/>
    <property type="molecule type" value="Genomic_DNA"/>
</dbReference>
<dbReference type="InParanoid" id="A0A2J6SJS0"/>
<accession>A0A2J6SJS0</accession>
<gene>
    <name evidence="2" type="ORF">K444DRAFT_706738</name>
</gene>
<dbReference type="InterPro" id="IPR004875">
    <property type="entry name" value="DDE_SF_endonuclease_dom"/>
</dbReference>
<dbReference type="Pfam" id="PF03184">
    <property type="entry name" value="DDE_1"/>
    <property type="match status" value="1"/>
</dbReference>
<dbReference type="OrthoDB" id="3562866at2759"/>
<dbReference type="STRING" id="1095630.A0A2J6SJS0"/>
<name>A0A2J6SJS0_9HELO</name>